<feature type="domain" description="MannoseP isomerase/GMP-like beta-helix" evidence="2">
    <location>
        <begin position="272"/>
        <end position="327"/>
    </location>
</feature>
<dbReference type="GO" id="GO:0016779">
    <property type="term" value="F:nucleotidyltransferase activity"/>
    <property type="evidence" value="ECO:0007669"/>
    <property type="project" value="UniProtKB-KW"/>
</dbReference>
<name>A0ABD6AAY9_9EURY</name>
<dbReference type="AlphaFoldDB" id="A0ABD6AAY9"/>
<evidence type="ECO:0000259" key="1">
    <source>
        <dbReference type="Pfam" id="PF00483"/>
    </source>
</evidence>
<dbReference type="SUPFAM" id="SSF159283">
    <property type="entry name" value="Guanosine diphospho-D-mannose pyrophosphorylase/mannose-6-phosphate isomerase linker domain"/>
    <property type="match status" value="1"/>
</dbReference>
<organism evidence="3 4">
    <name type="scientific">Halomarina halobia</name>
    <dbReference type="NCBI Taxonomy" id="3033386"/>
    <lineage>
        <taxon>Archaea</taxon>
        <taxon>Methanobacteriati</taxon>
        <taxon>Methanobacteriota</taxon>
        <taxon>Stenosarchaea group</taxon>
        <taxon>Halobacteria</taxon>
        <taxon>Halobacteriales</taxon>
        <taxon>Natronomonadaceae</taxon>
        <taxon>Halomarina</taxon>
    </lineage>
</organism>
<dbReference type="GeneID" id="79315759"/>
<dbReference type="InterPro" id="IPR029044">
    <property type="entry name" value="Nucleotide-diphossugar_trans"/>
</dbReference>
<dbReference type="Pfam" id="PF22640">
    <property type="entry name" value="ManC_GMP_beta-helix"/>
    <property type="match status" value="1"/>
</dbReference>
<dbReference type="InterPro" id="IPR054566">
    <property type="entry name" value="ManC/GMP-like_b-helix"/>
</dbReference>
<proteinExistence type="predicted"/>
<dbReference type="Gene3D" id="3.90.550.10">
    <property type="entry name" value="Spore Coat Polysaccharide Biosynthesis Protein SpsA, Chain A"/>
    <property type="match status" value="1"/>
</dbReference>
<feature type="domain" description="Nucleotidyl transferase" evidence="1">
    <location>
        <begin position="5"/>
        <end position="260"/>
    </location>
</feature>
<keyword evidence="3" id="KW-0808">Transferase</keyword>
<protein>
    <submittedName>
        <fullName evidence="3">Mannose-1-phosphate guanylyltransferase</fullName>
    </submittedName>
</protein>
<sequence length="332" mass="35558">MDTIAVVLAGGVGTRLYPASSRERPKQFLALDGERSLLSRTVERVEPLADATYVLTRPEYADLVPDHAPDAEVLVEPAGRDTGPALVYAAHRVRDEVGECVLLNLPSDHRVGDGFADPAERALRAARETGKLVTLGVEPDRPATGYGYIKPGTDRGDYFDVAGFFEKPSTEAAERYVYDGFLWNAGVFAWTPEALLDEARRSDLAPLVESLDAGQPERGFRLVEPVSVDYAILEGCANAAVVPADVEWDDLGAWDALARVGDPDAAGNVVAGNALTVDAEDCVIATDEGSHVSVVGVEGLTVAAYDGRVLVVPTEDAQRVREVVARLEAEEE</sequence>
<accession>A0ABD6AAY9</accession>
<dbReference type="PANTHER" id="PTHR46390:SF1">
    <property type="entry name" value="MANNOSE-1-PHOSPHATE GUANYLYLTRANSFERASE"/>
    <property type="match status" value="1"/>
</dbReference>
<dbReference type="CDD" id="cd02509">
    <property type="entry name" value="GDP-M1P_Guanylyltransferase"/>
    <property type="match status" value="1"/>
</dbReference>
<evidence type="ECO:0000313" key="3">
    <source>
        <dbReference type="EMBL" id="MFC7317567.1"/>
    </source>
</evidence>
<dbReference type="Pfam" id="PF00483">
    <property type="entry name" value="NTP_transferase"/>
    <property type="match status" value="1"/>
</dbReference>
<dbReference type="PANTHER" id="PTHR46390">
    <property type="entry name" value="MANNOSE-1-PHOSPHATE GUANYLYLTRANSFERASE"/>
    <property type="match status" value="1"/>
</dbReference>
<dbReference type="EMBL" id="JBHTBF010000002">
    <property type="protein sequence ID" value="MFC7317567.1"/>
    <property type="molecule type" value="Genomic_DNA"/>
</dbReference>
<evidence type="ECO:0000313" key="4">
    <source>
        <dbReference type="Proteomes" id="UP001596547"/>
    </source>
</evidence>
<dbReference type="InterPro" id="IPR049577">
    <property type="entry name" value="GMPP_N"/>
</dbReference>
<dbReference type="SUPFAM" id="SSF53448">
    <property type="entry name" value="Nucleotide-diphospho-sugar transferases"/>
    <property type="match status" value="1"/>
</dbReference>
<evidence type="ECO:0000259" key="2">
    <source>
        <dbReference type="Pfam" id="PF22640"/>
    </source>
</evidence>
<reference evidence="3 4" key="1">
    <citation type="journal article" date="2019" name="Int. J. Syst. Evol. Microbiol.">
        <title>The Global Catalogue of Microorganisms (GCM) 10K type strain sequencing project: providing services to taxonomists for standard genome sequencing and annotation.</title>
        <authorList>
            <consortium name="The Broad Institute Genomics Platform"/>
            <consortium name="The Broad Institute Genome Sequencing Center for Infectious Disease"/>
            <person name="Wu L."/>
            <person name="Ma J."/>
        </authorList>
    </citation>
    <scope>NUCLEOTIDE SEQUENCE [LARGE SCALE GENOMIC DNA]</scope>
    <source>
        <strain evidence="3 4">PSR21</strain>
    </source>
</reference>
<dbReference type="Proteomes" id="UP001596547">
    <property type="component" value="Unassembled WGS sequence"/>
</dbReference>
<dbReference type="RefSeq" id="WP_276303186.1">
    <property type="nucleotide sequence ID" value="NZ_CP119992.1"/>
</dbReference>
<gene>
    <name evidence="3" type="ORF">ACFQPE_12320</name>
</gene>
<dbReference type="InterPro" id="IPR005835">
    <property type="entry name" value="NTP_transferase_dom"/>
</dbReference>
<comment type="caution">
    <text evidence="3">The sequence shown here is derived from an EMBL/GenBank/DDBJ whole genome shotgun (WGS) entry which is preliminary data.</text>
</comment>
<keyword evidence="3" id="KW-0548">Nucleotidyltransferase</keyword>
<dbReference type="InterPro" id="IPR051161">
    <property type="entry name" value="Mannose-6P_isomerase_type2"/>
</dbReference>
<keyword evidence="4" id="KW-1185">Reference proteome</keyword>